<organism evidence="1 2">
    <name type="scientific">Microcystis aeruginosa Ma_SC_T_19800800_S464</name>
    <dbReference type="NCBI Taxonomy" id="2486257"/>
    <lineage>
        <taxon>Bacteria</taxon>
        <taxon>Bacillati</taxon>
        <taxon>Cyanobacteriota</taxon>
        <taxon>Cyanophyceae</taxon>
        <taxon>Oscillatoriophycideae</taxon>
        <taxon>Chroococcales</taxon>
        <taxon>Microcystaceae</taxon>
        <taxon>Microcystis</taxon>
    </lineage>
</organism>
<protein>
    <submittedName>
        <fullName evidence="1">Uncharacterized protein</fullName>
    </submittedName>
</protein>
<name>A0A552E467_MICAE</name>
<accession>A0A552E467</accession>
<dbReference type="AlphaFoldDB" id="A0A552E467"/>
<reference evidence="1 2" key="1">
    <citation type="submission" date="2019-01" db="EMBL/GenBank/DDBJ databases">
        <title>Coherence of Microcystis species and biogeography revealed through population genomics.</title>
        <authorList>
            <person name="Perez-Carrascal O.M."/>
            <person name="Terrat Y."/>
            <person name="Giani A."/>
            <person name="Fortin N."/>
            <person name="Tromas N."/>
            <person name="Shapiro B.J."/>
        </authorList>
    </citation>
    <scope>NUCLEOTIDE SEQUENCE [LARGE SCALE GENOMIC DNA]</scope>
    <source>
        <strain evidence="1">Ma_SC_T_19800800_S464</strain>
    </source>
</reference>
<proteinExistence type="predicted"/>
<evidence type="ECO:0000313" key="1">
    <source>
        <dbReference type="EMBL" id="TRU29278.1"/>
    </source>
</evidence>
<dbReference type="Proteomes" id="UP000319313">
    <property type="component" value="Unassembled WGS sequence"/>
</dbReference>
<gene>
    <name evidence="1" type="ORF">EWV81_03115</name>
</gene>
<sequence length="533" mass="61753">MIADKMLIPSIKPRCRSLFGETAPEKVAILATNEYEGFSKNGGIGTYYTALSKKLKEANWHTILLLCQSEEKYQGESNIPALKNIFSTSEVEDIANLQPFHLSMIEIAESDFYFTYQSICCLFFIQALAASFPETSIYIEFPDVNGFGYHTIQAKRAGVLPANCIIGVTIHGCFEWVYEANDTIVTDRWFSDSCFREQQSFEQADLTFFPSYFLNDKVNSYGWNNSQARHMPYFIPLLPVDLSSSEPEHEMSYLVGMTSAFERKYLQEYAKNSYTGRGEIVDLGCWLGSLTIPLVLGLKENSTIEQDRVCIHAYDIFIWESWMEPCVKGTSLENKYREGDSFLADFLEQTKPWEKQIKVYPGDLTRLKWSQNLPIEFLVINAMKSWELTNSILQDFFPFLIPNVSIIQHQDFVHYYTSWIHLIMYRLKDYFSPIKYVPSSSMIFRYDKEIPQEFFRQTYSFQDFSPDEINKAFEYSIQIVPQEAKPNIMASKIMLYIHLGDVERARKEFESIASLGIVTEDNDLKIIDNLLRI</sequence>
<evidence type="ECO:0000313" key="2">
    <source>
        <dbReference type="Proteomes" id="UP000319313"/>
    </source>
</evidence>
<dbReference type="EMBL" id="SFBL01000022">
    <property type="protein sequence ID" value="TRU29278.1"/>
    <property type="molecule type" value="Genomic_DNA"/>
</dbReference>
<comment type="caution">
    <text evidence="1">The sequence shown here is derived from an EMBL/GenBank/DDBJ whole genome shotgun (WGS) entry which is preliminary data.</text>
</comment>